<dbReference type="EMBL" id="JACHXF010000018">
    <property type="protein sequence ID" value="MBB3099354.1"/>
    <property type="molecule type" value="Genomic_DNA"/>
</dbReference>
<organism evidence="2 3">
    <name type="scientific">Actinoplanes campanulatus</name>
    <dbReference type="NCBI Taxonomy" id="113559"/>
    <lineage>
        <taxon>Bacteria</taxon>
        <taxon>Bacillati</taxon>
        <taxon>Actinomycetota</taxon>
        <taxon>Actinomycetes</taxon>
        <taxon>Micromonosporales</taxon>
        <taxon>Micromonosporaceae</taxon>
        <taxon>Actinoplanes</taxon>
    </lineage>
</organism>
<protein>
    <submittedName>
        <fullName evidence="2">Uncharacterized protein</fullName>
    </submittedName>
</protein>
<name>A0A7W5FI63_9ACTN</name>
<dbReference type="AlphaFoldDB" id="A0A7W5FI63"/>
<gene>
    <name evidence="2" type="ORF">FHR83_007060</name>
</gene>
<evidence type="ECO:0000256" key="1">
    <source>
        <dbReference type="SAM" id="MobiDB-lite"/>
    </source>
</evidence>
<reference evidence="2 3" key="1">
    <citation type="submission" date="2020-08" db="EMBL/GenBank/DDBJ databases">
        <title>Genomic Encyclopedia of Type Strains, Phase III (KMG-III): the genomes of soil and plant-associated and newly described type strains.</title>
        <authorList>
            <person name="Whitman W."/>
        </authorList>
    </citation>
    <scope>NUCLEOTIDE SEQUENCE [LARGE SCALE GENOMIC DNA]</scope>
    <source>
        <strain evidence="2 3">CECT 3287</strain>
    </source>
</reference>
<dbReference type="Proteomes" id="UP000590749">
    <property type="component" value="Unassembled WGS sequence"/>
</dbReference>
<feature type="compositionally biased region" description="Basic and acidic residues" evidence="1">
    <location>
        <begin position="157"/>
        <end position="171"/>
    </location>
</feature>
<proteinExistence type="predicted"/>
<accession>A0A7W5FI63</accession>
<sequence length="184" mass="20356">MTQPIIHDQQARRRELIAAINAGVDFGLPAPCDIRLHSNHIDLDSAADLCGWADWFGYTQTIPATEGQPHPDLADPAKSDEWLTNIYFNWRGTMLHLGARDPITDEQRQHWIDSGAAARFAEPEQAPPAVAEPASPAPVGDLSWRERVEAHPPAAKHSKECDGQDADRPCRMDCPARIAAEARR</sequence>
<feature type="region of interest" description="Disordered" evidence="1">
    <location>
        <begin position="149"/>
        <end position="172"/>
    </location>
</feature>
<dbReference type="RefSeq" id="WP_183225414.1">
    <property type="nucleotide sequence ID" value="NZ_BMPW01000021.1"/>
</dbReference>
<evidence type="ECO:0000313" key="3">
    <source>
        <dbReference type="Proteomes" id="UP000590749"/>
    </source>
</evidence>
<evidence type="ECO:0000313" key="2">
    <source>
        <dbReference type="EMBL" id="MBB3099354.1"/>
    </source>
</evidence>
<keyword evidence="3" id="KW-1185">Reference proteome</keyword>
<comment type="caution">
    <text evidence="2">The sequence shown here is derived from an EMBL/GenBank/DDBJ whole genome shotgun (WGS) entry which is preliminary data.</text>
</comment>